<dbReference type="InterPro" id="IPR018552">
    <property type="entry name" value="CENP-X"/>
</dbReference>
<evidence type="ECO:0000313" key="9">
    <source>
        <dbReference type="Proteomes" id="UP000799324"/>
    </source>
</evidence>
<comment type="subcellular location">
    <subcellularLocation>
        <location evidence="1">Nucleus</location>
    </subcellularLocation>
</comment>
<feature type="compositionally biased region" description="Acidic residues" evidence="7">
    <location>
        <begin position="72"/>
        <end position="96"/>
    </location>
</feature>
<dbReference type="InterPro" id="IPR009072">
    <property type="entry name" value="Histone-fold"/>
</dbReference>
<dbReference type="GO" id="GO:0046982">
    <property type="term" value="F:protein heterodimerization activity"/>
    <property type="evidence" value="ECO:0007669"/>
    <property type="project" value="InterPro"/>
</dbReference>
<protein>
    <submittedName>
        <fullName evidence="8">Uncharacterized protein</fullName>
    </submittedName>
</protein>
<keyword evidence="3" id="KW-0227">DNA damage</keyword>
<evidence type="ECO:0000256" key="1">
    <source>
        <dbReference type="ARBA" id="ARBA00004123"/>
    </source>
</evidence>
<dbReference type="GO" id="GO:0000712">
    <property type="term" value="P:resolution of meiotic recombination intermediates"/>
    <property type="evidence" value="ECO:0007669"/>
    <property type="project" value="TreeGrafter"/>
</dbReference>
<keyword evidence="6" id="KW-0539">Nucleus</keyword>
<evidence type="ECO:0000313" key="8">
    <source>
        <dbReference type="EMBL" id="KAF2657627.1"/>
    </source>
</evidence>
<feature type="compositionally biased region" description="Polar residues" evidence="7">
    <location>
        <begin position="30"/>
        <end position="47"/>
    </location>
</feature>
<dbReference type="GO" id="GO:0006281">
    <property type="term" value="P:DNA repair"/>
    <property type="evidence" value="ECO:0007669"/>
    <property type="project" value="UniProtKB-KW"/>
</dbReference>
<evidence type="ECO:0000256" key="3">
    <source>
        <dbReference type="ARBA" id="ARBA00022763"/>
    </source>
</evidence>
<keyword evidence="5" id="KW-0234">DNA repair</keyword>
<proteinExistence type="inferred from homology"/>
<dbReference type="Gene3D" id="1.10.20.10">
    <property type="entry name" value="Histone, subunit A"/>
    <property type="match status" value="1"/>
</dbReference>
<dbReference type="GO" id="GO:0003677">
    <property type="term" value="F:DNA binding"/>
    <property type="evidence" value="ECO:0007669"/>
    <property type="project" value="UniProtKB-KW"/>
</dbReference>
<dbReference type="OrthoDB" id="2500381at2759"/>
<dbReference type="AlphaFoldDB" id="A0A6A6TEB4"/>
<dbReference type="PANTHER" id="PTHR28680:SF1">
    <property type="entry name" value="CENTROMERE PROTEIN X"/>
    <property type="match status" value="1"/>
</dbReference>
<evidence type="ECO:0000256" key="2">
    <source>
        <dbReference type="ARBA" id="ARBA00009359"/>
    </source>
</evidence>
<gene>
    <name evidence="8" type="ORF">K491DRAFT_703324</name>
</gene>
<dbReference type="PANTHER" id="PTHR28680">
    <property type="entry name" value="CENTROMERE PROTEIN X"/>
    <property type="match status" value="1"/>
</dbReference>
<comment type="similarity">
    <text evidence="2">Belongs to the CENP-X/MHF2 family.</text>
</comment>
<dbReference type="GO" id="GO:0071821">
    <property type="term" value="C:FANCM-MHF complex"/>
    <property type="evidence" value="ECO:0007669"/>
    <property type="project" value="TreeGrafter"/>
</dbReference>
<dbReference type="GO" id="GO:0051382">
    <property type="term" value="P:kinetochore assembly"/>
    <property type="evidence" value="ECO:0007669"/>
    <property type="project" value="InterPro"/>
</dbReference>
<sequence length="183" mass="19823">MPAPKTANPTARKGPAFKPPRPVKEPAQAANPSNTTKRASGPATSRPTGVAKSAAPSRPTFEAPALISSSESEAEEHNSDDEPDTEMDDVAEDDAPEAISQPTMDPIPPNLLARILHEEFEDPDTKTDKGAMELTGKYMEIFVREAIARARFERADAKKGNILDGHLQVEDLERLAPQLVLDF</sequence>
<accession>A0A6A6TEB4</accession>
<organism evidence="8 9">
    <name type="scientific">Lophiostoma macrostomum CBS 122681</name>
    <dbReference type="NCBI Taxonomy" id="1314788"/>
    <lineage>
        <taxon>Eukaryota</taxon>
        <taxon>Fungi</taxon>
        <taxon>Dikarya</taxon>
        <taxon>Ascomycota</taxon>
        <taxon>Pezizomycotina</taxon>
        <taxon>Dothideomycetes</taxon>
        <taxon>Pleosporomycetidae</taxon>
        <taxon>Pleosporales</taxon>
        <taxon>Lophiostomataceae</taxon>
        <taxon>Lophiostoma</taxon>
    </lineage>
</organism>
<dbReference type="Pfam" id="PF09415">
    <property type="entry name" value="CENP-X"/>
    <property type="match status" value="1"/>
</dbReference>
<keyword evidence="9" id="KW-1185">Reference proteome</keyword>
<evidence type="ECO:0000256" key="4">
    <source>
        <dbReference type="ARBA" id="ARBA00023125"/>
    </source>
</evidence>
<name>A0A6A6TEB4_9PLEO</name>
<dbReference type="GO" id="GO:0031297">
    <property type="term" value="P:replication fork processing"/>
    <property type="evidence" value="ECO:0007669"/>
    <property type="project" value="TreeGrafter"/>
</dbReference>
<evidence type="ECO:0000256" key="7">
    <source>
        <dbReference type="SAM" id="MobiDB-lite"/>
    </source>
</evidence>
<dbReference type="EMBL" id="MU004323">
    <property type="protein sequence ID" value="KAF2657627.1"/>
    <property type="molecule type" value="Genomic_DNA"/>
</dbReference>
<evidence type="ECO:0000256" key="5">
    <source>
        <dbReference type="ARBA" id="ARBA00023204"/>
    </source>
</evidence>
<reference evidence="8" key="1">
    <citation type="journal article" date="2020" name="Stud. Mycol.">
        <title>101 Dothideomycetes genomes: a test case for predicting lifestyles and emergence of pathogens.</title>
        <authorList>
            <person name="Haridas S."/>
            <person name="Albert R."/>
            <person name="Binder M."/>
            <person name="Bloem J."/>
            <person name="Labutti K."/>
            <person name="Salamov A."/>
            <person name="Andreopoulos B."/>
            <person name="Baker S."/>
            <person name="Barry K."/>
            <person name="Bills G."/>
            <person name="Bluhm B."/>
            <person name="Cannon C."/>
            <person name="Castanera R."/>
            <person name="Culley D."/>
            <person name="Daum C."/>
            <person name="Ezra D."/>
            <person name="Gonzalez J."/>
            <person name="Henrissat B."/>
            <person name="Kuo A."/>
            <person name="Liang C."/>
            <person name="Lipzen A."/>
            <person name="Lutzoni F."/>
            <person name="Magnuson J."/>
            <person name="Mondo S."/>
            <person name="Nolan M."/>
            <person name="Ohm R."/>
            <person name="Pangilinan J."/>
            <person name="Park H.-J."/>
            <person name="Ramirez L."/>
            <person name="Alfaro M."/>
            <person name="Sun H."/>
            <person name="Tritt A."/>
            <person name="Yoshinaga Y."/>
            <person name="Zwiers L.-H."/>
            <person name="Turgeon B."/>
            <person name="Goodwin S."/>
            <person name="Spatafora J."/>
            <person name="Crous P."/>
            <person name="Grigoriev I."/>
        </authorList>
    </citation>
    <scope>NUCLEOTIDE SEQUENCE</scope>
    <source>
        <strain evidence="8">CBS 122681</strain>
    </source>
</reference>
<keyword evidence="4" id="KW-0238">DNA-binding</keyword>
<feature type="region of interest" description="Disordered" evidence="7">
    <location>
        <begin position="1"/>
        <end position="111"/>
    </location>
</feature>
<dbReference type="Proteomes" id="UP000799324">
    <property type="component" value="Unassembled WGS sequence"/>
</dbReference>
<dbReference type="CDD" id="cd22921">
    <property type="entry name" value="HFD_CENP-X"/>
    <property type="match status" value="1"/>
</dbReference>
<evidence type="ECO:0000256" key="6">
    <source>
        <dbReference type="ARBA" id="ARBA00023242"/>
    </source>
</evidence>